<dbReference type="EMBL" id="CAJJDN010000370">
    <property type="protein sequence ID" value="CAD8131086.1"/>
    <property type="molecule type" value="Genomic_DNA"/>
</dbReference>
<sequence>MIFSQKVQQKQNLEYKDTIQLRIIDLDQHLFQIIILETQPDNVKYKMENKYFKIEILTHQLNYPILEVLLTEQLYNQNQHQYFFQSNIYN</sequence>
<reference evidence="1" key="1">
    <citation type="submission" date="2021-01" db="EMBL/GenBank/DDBJ databases">
        <authorList>
            <consortium name="Genoscope - CEA"/>
            <person name="William W."/>
        </authorList>
    </citation>
    <scope>NUCLEOTIDE SEQUENCE</scope>
</reference>
<keyword evidence="2" id="KW-1185">Reference proteome</keyword>
<dbReference type="AlphaFoldDB" id="A0A8S1RT43"/>
<evidence type="ECO:0000313" key="2">
    <source>
        <dbReference type="Proteomes" id="UP000692954"/>
    </source>
</evidence>
<dbReference type="Proteomes" id="UP000692954">
    <property type="component" value="Unassembled WGS sequence"/>
</dbReference>
<protein>
    <submittedName>
        <fullName evidence="1">Uncharacterized protein</fullName>
    </submittedName>
</protein>
<proteinExistence type="predicted"/>
<organism evidence="1 2">
    <name type="scientific">Paramecium sonneborni</name>
    <dbReference type="NCBI Taxonomy" id="65129"/>
    <lineage>
        <taxon>Eukaryota</taxon>
        <taxon>Sar</taxon>
        <taxon>Alveolata</taxon>
        <taxon>Ciliophora</taxon>
        <taxon>Intramacronucleata</taxon>
        <taxon>Oligohymenophorea</taxon>
        <taxon>Peniculida</taxon>
        <taxon>Parameciidae</taxon>
        <taxon>Paramecium</taxon>
    </lineage>
</organism>
<evidence type="ECO:0000313" key="1">
    <source>
        <dbReference type="EMBL" id="CAD8131086.1"/>
    </source>
</evidence>
<name>A0A8S1RT43_9CILI</name>
<accession>A0A8S1RT43</accession>
<gene>
    <name evidence="1" type="ORF">PSON_ATCC_30995.1.T3700003</name>
</gene>
<comment type="caution">
    <text evidence="1">The sequence shown here is derived from an EMBL/GenBank/DDBJ whole genome shotgun (WGS) entry which is preliminary data.</text>
</comment>